<dbReference type="RefSeq" id="WP_006188205.1">
    <property type="nucleotide sequence ID" value="NZ_ACYH01000020.1"/>
</dbReference>
<dbReference type="Proteomes" id="UP000004509">
    <property type="component" value="Unassembled WGS sequence"/>
</dbReference>
<comment type="caution">
    <text evidence="1">The sequence shown here is derived from an EMBL/GenBank/DDBJ whole genome shotgun (WGS) entry which is preliminary data.</text>
</comment>
<gene>
    <name evidence="1" type="ORF">TREVI0001_1360</name>
</gene>
<evidence type="ECO:0000313" key="1">
    <source>
        <dbReference type="EMBL" id="EEV20919.1"/>
    </source>
</evidence>
<dbReference type="SUPFAM" id="SSF53448">
    <property type="entry name" value="Nucleotide-diphospho-sugar transferases"/>
    <property type="match status" value="1"/>
</dbReference>
<dbReference type="EMBL" id="ACYH01000020">
    <property type="protein sequence ID" value="EEV20919.1"/>
    <property type="molecule type" value="Genomic_DNA"/>
</dbReference>
<evidence type="ECO:0000313" key="2">
    <source>
        <dbReference type="Proteomes" id="UP000004509"/>
    </source>
</evidence>
<sequence>MKSFVVLAANGISDYAMQPLTEGGYTALASALERTSRFPDYAGTIITAEAERCAEIQKCCGEVRPAALPPVQVVPVAEHTAAAFFQALSPFAAEADHLFIAWADAPFLDSSGAAQLYAQHCTYKAEYSFADGYPEGLLPQIVAAGLVPILAALPFAAEVPLNRSFLFDTIKKDINSYDLETMIAPDDVRYLRLAFYTGDKASWLLCRHFAGITAENYAAYISERLELFACLARLLRD</sequence>
<organism evidence="1 2">
    <name type="scientific">Treponema vincentii ATCC 35580</name>
    <dbReference type="NCBI Taxonomy" id="596324"/>
    <lineage>
        <taxon>Bacteria</taxon>
        <taxon>Pseudomonadati</taxon>
        <taxon>Spirochaetota</taxon>
        <taxon>Spirochaetia</taxon>
        <taxon>Spirochaetales</taxon>
        <taxon>Treponemataceae</taxon>
        <taxon>Treponema</taxon>
    </lineage>
</organism>
<dbReference type="Gene3D" id="3.90.550.10">
    <property type="entry name" value="Spore Coat Polysaccharide Biosynthesis Protein SpsA, Chain A"/>
    <property type="match status" value="1"/>
</dbReference>
<dbReference type="eggNOG" id="COG0535">
    <property type="taxonomic scope" value="Bacteria"/>
</dbReference>
<evidence type="ECO:0008006" key="3">
    <source>
        <dbReference type="Google" id="ProtNLM"/>
    </source>
</evidence>
<reference evidence="1 2" key="1">
    <citation type="submission" date="2009-07" db="EMBL/GenBank/DDBJ databases">
        <authorList>
            <person name="Madupu R."/>
            <person name="Sebastian Y."/>
            <person name="Durkin A.S."/>
            <person name="Torralba M."/>
            <person name="Methe B."/>
            <person name="Sutton G.G."/>
            <person name="Strausberg R.L."/>
            <person name="Nelson K.E."/>
        </authorList>
    </citation>
    <scope>NUCLEOTIDE SEQUENCE [LARGE SCALE GENOMIC DNA]</scope>
    <source>
        <strain evidence="1 2">ATCC 35580</strain>
    </source>
</reference>
<accession>C8PNT9</accession>
<dbReference type="AlphaFoldDB" id="C8PNT9"/>
<protein>
    <recommendedName>
        <fullName evidence="3">MobA-like NTP transferase domain-containing protein</fullName>
    </recommendedName>
</protein>
<proteinExistence type="predicted"/>
<dbReference type="STRING" id="596324.TREVI0001_1360"/>
<name>C8PNT9_9SPIR</name>
<dbReference type="InterPro" id="IPR029044">
    <property type="entry name" value="Nucleotide-diphossugar_trans"/>
</dbReference>